<feature type="transmembrane region" description="Helical" evidence="5">
    <location>
        <begin position="33"/>
        <end position="54"/>
    </location>
</feature>
<dbReference type="SUPFAM" id="SSF58104">
    <property type="entry name" value="Methyl-accepting chemotaxis protein (MCP) signaling domain"/>
    <property type="match status" value="1"/>
</dbReference>
<keyword evidence="5" id="KW-1133">Transmembrane helix</keyword>
<dbReference type="PANTHER" id="PTHR32089">
    <property type="entry name" value="METHYL-ACCEPTING CHEMOTAXIS PROTEIN MCPB"/>
    <property type="match status" value="1"/>
</dbReference>
<accession>A0AAV3U9P6</accession>
<dbReference type="GO" id="GO:0016020">
    <property type="term" value="C:membrane"/>
    <property type="evidence" value="ECO:0007669"/>
    <property type="project" value="UniProtKB-SubCell"/>
</dbReference>
<dbReference type="Pfam" id="PF00015">
    <property type="entry name" value="MCPsignal"/>
    <property type="match status" value="1"/>
</dbReference>
<dbReference type="PANTHER" id="PTHR32089:SF112">
    <property type="entry name" value="LYSOZYME-LIKE PROTEIN-RELATED"/>
    <property type="match status" value="1"/>
</dbReference>
<proteinExistence type="inferred from homology"/>
<dbReference type="SMART" id="SM00283">
    <property type="entry name" value="MA"/>
    <property type="match status" value="1"/>
</dbReference>
<dbReference type="Proteomes" id="UP001409585">
    <property type="component" value="Unassembled WGS sequence"/>
</dbReference>
<keyword evidence="2 4" id="KW-0807">Transducer</keyword>
<evidence type="ECO:0000259" key="6">
    <source>
        <dbReference type="PROSITE" id="PS50111"/>
    </source>
</evidence>
<dbReference type="PRINTS" id="PR00260">
    <property type="entry name" value="CHEMTRNSDUCR"/>
</dbReference>
<evidence type="ECO:0000256" key="1">
    <source>
        <dbReference type="ARBA" id="ARBA00004370"/>
    </source>
</evidence>
<keyword evidence="5" id="KW-0472">Membrane</keyword>
<evidence type="ECO:0000256" key="3">
    <source>
        <dbReference type="ARBA" id="ARBA00029447"/>
    </source>
</evidence>
<gene>
    <name evidence="7" type="ORF">GCM10025791_46900</name>
</gene>
<organism evidence="7 8">
    <name type="scientific">Halioxenophilus aromaticivorans</name>
    <dbReference type="NCBI Taxonomy" id="1306992"/>
    <lineage>
        <taxon>Bacteria</taxon>
        <taxon>Pseudomonadati</taxon>
        <taxon>Pseudomonadota</taxon>
        <taxon>Gammaproteobacteria</taxon>
        <taxon>Alteromonadales</taxon>
        <taxon>Alteromonadaceae</taxon>
        <taxon>Halioxenophilus</taxon>
    </lineage>
</organism>
<evidence type="ECO:0000256" key="2">
    <source>
        <dbReference type="ARBA" id="ARBA00023224"/>
    </source>
</evidence>
<evidence type="ECO:0000256" key="4">
    <source>
        <dbReference type="PROSITE-ProRule" id="PRU00284"/>
    </source>
</evidence>
<dbReference type="InterPro" id="IPR004089">
    <property type="entry name" value="MCPsignal_dom"/>
</dbReference>
<dbReference type="PROSITE" id="PS50111">
    <property type="entry name" value="CHEMOTAXIS_TRANSDUC_2"/>
    <property type="match status" value="1"/>
</dbReference>
<name>A0AAV3U9P6_9ALTE</name>
<dbReference type="AlphaFoldDB" id="A0AAV3U9P6"/>
<comment type="caution">
    <text evidence="7">The sequence shown here is derived from an EMBL/GenBank/DDBJ whole genome shotgun (WGS) entry which is preliminary data.</text>
</comment>
<comment type="subcellular location">
    <subcellularLocation>
        <location evidence="1">Membrane</location>
    </subcellularLocation>
</comment>
<feature type="transmembrane region" description="Helical" evidence="5">
    <location>
        <begin position="60"/>
        <end position="81"/>
    </location>
</feature>
<reference evidence="8" key="1">
    <citation type="journal article" date="2019" name="Int. J. Syst. Evol. Microbiol.">
        <title>The Global Catalogue of Microorganisms (GCM) 10K type strain sequencing project: providing services to taxonomists for standard genome sequencing and annotation.</title>
        <authorList>
            <consortium name="The Broad Institute Genomics Platform"/>
            <consortium name="The Broad Institute Genome Sequencing Center for Infectious Disease"/>
            <person name="Wu L."/>
            <person name="Ma J."/>
        </authorList>
    </citation>
    <scope>NUCLEOTIDE SEQUENCE [LARGE SCALE GENOMIC DNA]</scope>
    <source>
        <strain evidence="8">JCM 19134</strain>
    </source>
</reference>
<comment type="similarity">
    <text evidence="3">Belongs to the methyl-accepting chemotaxis (MCP) protein family.</text>
</comment>
<dbReference type="Gene3D" id="1.10.287.950">
    <property type="entry name" value="Methyl-accepting chemotaxis protein"/>
    <property type="match status" value="1"/>
</dbReference>
<feature type="domain" description="Methyl-accepting transducer" evidence="6">
    <location>
        <begin position="141"/>
        <end position="384"/>
    </location>
</feature>
<sequence length="551" mass="59842">MMSLDPSCKYDNALPNATLSPPRQKNLHQSNQVKASTFGFTALFFILFAAATLAGWLNPILATLVACAVGALVAVADAVYIRQMDRSIAIMATALADGSKNVNDVSTEFVLPESSPVKTISRVIAQRDSSVREMVFRVRYGIREVSTLASLLSNSLADTHQLANQQKDLASSVFDASEASRRAVASVQERAGHLNATTQQQRKAVLESQAELQAAADQVQGAVDKLSHFYCVVDELETHSTEIGDIVSVISAISDQTNLLALNAAIEASSAGEAGKGFAVVATEVRQLAEQVKKATETITTSIDRMKVKVSETQTQTKDIHQRVDATALAVSNAGDRFAAMIDEYSAMAEHLDYTQDAITQLSNISSQIGDITHDIHRSCDDVASQMNGGESQLHNLSAATERILQVSDAFFVGGDKTEIIPHRLKYYCRKLEAIVQQAAEPPTNLLSDKITDKPVHVAQAVLARFLKELRMEIEDLSYAIVHCSQTDQHHYQGELPAGHKSQSLPISNNDGVVQKSYMDDGQTFYDFSAPIYIDGQPWGRLQLGFLASAL</sequence>
<dbReference type="GO" id="GO:0006935">
    <property type="term" value="P:chemotaxis"/>
    <property type="evidence" value="ECO:0007669"/>
    <property type="project" value="InterPro"/>
</dbReference>
<dbReference type="EMBL" id="BAABLX010000079">
    <property type="protein sequence ID" value="GAA4960263.1"/>
    <property type="molecule type" value="Genomic_DNA"/>
</dbReference>
<protein>
    <submittedName>
        <fullName evidence="7">Methyl-accepting chemotaxis protein</fullName>
    </submittedName>
</protein>
<evidence type="ECO:0000313" key="7">
    <source>
        <dbReference type="EMBL" id="GAA4960263.1"/>
    </source>
</evidence>
<dbReference type="GO" id="GO:0007165">
    <property type="term" value="P:signal transduction"/>
    <property type="evidence" value="ECO:0007669"/>
    <property type="project" value="UniProtKB-KW"/>
</dbReference>
<keyword evidence="5" id="KW-0812">Transmembrane</keyword>
<evidence type="ECO:0000313" key="8">
    <source>
        <dbReference type="Proteomes" id="UP001409585"/>
    </source>
</evidence>
<evidence type="ECO:0000256" key="5">
    <source>
        <dbReference type="SAM" id="Phobius"/>
    </source>
</evidence>
<dbReference type="InterPro" id="IPR004090">
    <property type="entry name" value="Chemotax_Me-accpt_rcpt"/>
</dbReference>
<dbReference type="GO" id="GO:0004888">
    <property type="term" value="F:transmembrane signaling receptor activity"/>
    <property type="evidence" value="ECO:0007669"/>
    <property type="project" value="InterPro"/>
</dbReference>
<keyword evidence="8" id="KW-1185">Reference proteome</keyword>